<evidence type="ECO:0000256" key="1">
    <source>
        <dbReference type="SAM" id="Coils"/>
    </source>
</evidence>
<evidence type="ECO:0000313" key="5">
    <source>
        <dbReference type="Proteomes" id="UP001642409"/>
    </source>
</evidence>
<comment type="caution">
    <text evidence="3">The sequence shown here is derived from an EMBL/GenBank/DDBJ whole genome shotgun (WGS) entry which is preliminary data.</text>
</comment>
<dbReference type="Proteomes" id="UP001642409">
    <property type="component" value="Unassembled WGS sequence"/>
</dbReference>
<keyword evidence="5" id="KW-1185">Reference proteome</keyword>
<reference evidence="3" key="1">
    <citation type="submission" date="2023-06" db="EMBL/GenBank/DDBJ databases">
        <authorList>
            <person name="Kurt Z."/>
        </authorList>
    </citation>
    <scope>NUCLEOTIDE SEQUENCE</scope>
</reference>
<evidence type="ECO:0000256" key="2">
    <source>
        <dbReference type="SAM" id="Phobius"/>
    </source>
</evidence>
<organism evidence="3">
    <name type="scientific">Hexamita inflata</name>
    <dbReference type="NCBI Taxonomy" id="28002"/>
    <lineage>
        <taxon>Eukaryota</taxon>
        <taxon>Metamonada</taxon>
        <taxon>Diplomonadida</taxon>
        <taxon>Hexamitidae</taxon>
        <taxon>Hexamitinae</taxon>
        <taxon>Hexamita</taxon>
    </lineage>
</organism>
<keyword evidence="2" id="KW-1133">Transmembrane helix</keyword>
<keyword evidence="2" id="KW-0812">Transmembrane</keyword>
<reference evidence="4 5" key="2">
    <citation type="submission" date="2024-07" db="EMBL/GenBank/DDBJ databases">
        <authorList>
            <person name="Akdeniz Z."/>
        </authorList>
    </citation>
    <scope>NUCLEOTIDE SEQUENCE [LARGE SCALE GENOMIC DNA]</scope>
</reference>
<sequence length="203" mass="23672">MSQNIESSQQLDNLKNQLLNIQRQNQETQQQIDGKLDQLSKSQLIKVQSMNEKLIILHQLEQELENINLVENKSLLISRTNDQIKENNKLMAEKLQITLKAKTSVEKEVRELQNRVNKLKESLNKSLDSKSDHQLYKLLDRIEQTIMKNEQELNIIRNKTETVKKTINQLKSHQMPKQMSFLLPMLYGSAIAILVFVAWAVLQ</sequence>
<evidence type="ECO:0000313" key="3">
    <source>
        <dbReference type="EMBL" id="CAI9966179.1"/>
    </source>
</evidence>
<protein>
    <submittedName>
        <fullName evidence="4">Hypothetical_protein</fullName>
    </submittedName>
</protein>
<evidence type="ECO:0000313" key="4">
    <source>
        <dbReference type="EMBL" id="CAL6009525.1"/>
    </source>
</evidence>
<dbReference type="EMBL" id="CAXDID020000059">
    <property type="protein sequence ID" value="CAL6009525.1"/>
    <property type="molecule type" value="Genomic_DNA"/>
</dbReference>
<feature type="coiled-coil region" evidence="1">
    <location>
        <begin position="4"/>
        <end position="38"/>
    </location>
</feature>
<feature type="coiled-coil region" evidence="1">
    <location>
        <begin position="95"/>
        <end position="159"/>
    </location>
</feature>
<keyword evidence="2" id="KW-0472">Membrane</keyword>
<dbReference type="EMBL" id="CATOUU010000998">
    <property type="protein sequence ID" value="CAI9966179.1"/>
    <property type="molecule type" value="Genomic_DNA"/>
</dbReference>
<dbReference type="AlphaFoldDB" id="A0AA86QUA4"/>
<accession>A0AA86QUA4</accession>
<feature type="transmembrane region" description="Helical" evidence="2">
    <location>
        <begin position="181"/>
        <end position="202"/>
    </location>
</feature>
<proteinExistence type="predicted"/>
<name>A0AA86QUA4_9EUKA</name>
<keyword evidence="1" id="KW-0175">Coiled coil</keyword>
<gene>
    <name evidence="4" type="ORF">HINF_LOCUS21646</name>
    <name evidence="3" type="ORF">HINF_LOCUS53824</name>
</gene>